<organism evidence="1 2">
    <name type="scientific">Heliorestis convoluta</name>
    <dbReference type="NCBI Taxonomy" id="356322"/>
    <lineage>
        <taxon>Bacteria</taxon>
        <taxon>Bacillati</taxon>
        <taxon>Bacillota</taxon>
        <taxon>Clostridia</taxon>
        <taxon>Eubacteriales</taxon>
        <taxon>Heliobacteriaceae</taxon>
        <taxon>Heliorestis</taxon>
    </lineage>
</organism>
<dbReference type="EMBL" id="CP045875">
    <property type="protein sequence ID" value="QGG49364.1"/>
    <property type="molecule type" value="Genomic_DNA"/>
</dbReference>
<keyword evidence="2" id="KW-1185">Reference proteome</keyword>
<proteinExistence type="predicted"/>
<reference evidence="2" key="1">
    <citation type="submission" date="2019-11" db="EMBL/GenBank/DDBJ databases">
        <title>Genome sequence of Heliorestis convoluta strain HH, an alkaliphilic and minimalistic phototrophic bacterium from a soda lake in Egypt.</title>
        <authorList>
            <person name="Dewey E.D."/>
            <person name="Stokes L.M."/>
            <person name="Burchell B.M."/>
            <person name="Shaffer K.N."/>
            <person name="Huntington A.M."/>
            <person name="Baker J.M."/>
            <person name="Nadendla S."/>
            <person name="Giglio M.G."/>
            <person name="Touchman J.W."/>
            <person name="Blankenship R.E."/>
            <person name="Madigan M.T."/>
            <person name="Sattley W.M."/>
        </authorList>
    </citation>
    <scope>NUCLEOTIDE SEQUENCE [LARGE SCALE GENOMIC DNA]</scope>
    <source>
        <strain evidence="2">HH</strain>
    </source>
</reference>
<dbReference type="Proteomes" id="UP000366051">
    <property type="component" value="Chromosome"/>
</dbReference>
<gene>
    <name evidence="1" type="ORF">FTV88_3298</name>
</gene>
<evidence type="ECO:0000313" key="2">
    <source>
        <dbReference type="Proteomes" id="UP000366051"/>
    </source>
</evidence>
<sequence length="46" mass="5674">MALSVRIVEGERTKINKLKCYYYLYKKYIKKHKEQEKESKPTNHKK</sequence>
<protein>
    <submittedName>
        <fullName evidence="1">Uncharacterized protein</fullName>
    </submittedName>
</protein>
<dbReference type="RefSeq" id="WP_153726364.1">
    <property type="nucleotide sequence ID" value="NZ_CP045875.1"/>
</dbReference>
<accession>A0A5Q2N1V5</accession>
<dbReference type="KEGG" id="hcv:FTV88_3298"/>
<evidence type="ECO:0000313" key="1">
    <source>
        <dbReference type="EMBL" id="QGG49364.1"/>
    </source>
</evidence>
<name>A0A5Q2N1V5_9FIRM</name>
<dbReference type="AlphaFoldDB" id="A0A5Q2N1V5"/>